<evidence type="ECO:0000313" key="2">
    <source>
        <dbReference type="Proteomes" id="UP001140087"/>
    </source>
</evidence>
<evidence type="ECO:0000313" key="1">
    <source>
        <dbReference type="EMBL" id="KAJ2806318.1"/>
    </source>
</evidence>
<dbReference type="Proteomes" id="UP001140087">
    <property type="component" value="Unassembled WGS sequence"/>
</dbReference>
<keyword evidence="2" id="KW-1185">Reference proteome</keyword>
<proteinExistence type="predicted"/>
<reference evidence="1" key="1">
    <citation type="submission" date="2022-07" db="EMBL/GenBank/DDBJ databases">
        <title>Phylogenomic reconstructions and comparative analyses of Kickxellomycotina fungi.</title>
        <authorList>
            <person name="Reynolds N.K."/>
            <person name="Stajich J.E."/>
            <person name="Barry K."/>
            <person name="Grigoriev I.V."/>
            <person name="Crous P."/>
            <person name="Smith M.E."/>
        </authorList>
    </citation>
    <scope>NUCLEOTIDE SEQUENCE</scope>
    <source>
        <strain evidence="1">BCRC 34780</strain>
    </source>
</reference>
<accession>A0ACC1LF12</accession>
<protein>
    <submittedName>
        <fullName evidence="1">Uncharacterized protein</fullName>
    </submittedName>
</protein>
<dbReference type="EMBL" id="JANBUN010000154">
    <property type="protein sequence ID" value="KAJ2806318.1"/>
    <property type="molecule type" value="Genomic_DNA"/>
</dbReference>
<name>A0ACC1LF12_9FUNG</name>
<organism evidence="1 2">
    <name type="scientific">Coemansia helicoidea</name>
    <dbReference type="NCBI Taxonomy" id="1286919"/>
    <lineage>
        <taxon>Eukaryota</taxon>
        <taxon>Fungi</taxon>
        <taxon>Fungi incertae sedis</taxon>
        <taxon>Zoopagomycota</taxon>
        <taxon>Kickxellomycotina</taxon>
        <taxon>Kickxellomycetes</taxon>
        <taxon>Kickxellales</taxon>
        <taxon>Kickxellaceae</taxon>
        <taxon>Coemansia</taxon>
    </lineage>
</organism>
<comment type="caution">
    <text evidence="1">The sequence shown here is derived from an EMBL/GenBank/DDBJ whole genome shotgun (WGS) entry which is preliminary data.</text>
</comment>
<sequence>MGFSTARLAATLAAAALTCGVATHAACISLRASQGCPGFAQEFVSTNATSRFSWYPKDDIAAFDKALSDYVTSRANMDEFQSVFRCPGLDDLGGFSSDHGEAVIRYHRSMICAEVLFSDNNIRECYGDNAARHRRRDGAEKSPELQVAEFLASSVAAVRPSAPMPLCRSTCESWIDSLGTIIANTTLCQPNKGINRSASLDQLRNKCGQSSYSGESGRCVTGDSNELKTCGYQRVEDWCKYCSYASEYADVCATVGVYVGGSDNGWQESSAAGGDRDAKGSGPAAELARRRHRERAFRVATIVLGVLSGVCLVAFIVAVAMGRRLPAFAGCGSQRRLSRSGSSSGMDDSTLLQLGTNGYGQPEKPSDFVDCFLAVVGKARTVIHPFFARREDEISLQSGDAVKIQMAFDDGWVVGKNLTSGLEGTFPLMCIMDNLPPSLPAHWSVLPESKNASIDNMRGSSRSMTRAMPVARSGSPPPPHAPIIATLEIPPSPRLHSTRNSTKIIRRTSEERARQAGGVGLFGRLVGALTPARPAAGTAAQPGFIKRMLFAPSAPGDLGGPMEISRPIPNRPQSFTVHSAVHVGLDNPSYVPVDGGQNTWVTTVPVGVPSDNRYPVMNGYASTGRHNGTGRTSTDRLPAAPVHPGPGFGDFGLGSASQLTVAGNRSIDTYRTAEQSAGGAAGRPLATITADT</sequence>
<gene>
    <name evidence="1" type="ORF">H4R21_000922</name>
</gene>